<evidence type="ECO:0000259" key="4">
    <source>
        <dbReference type="Pfam" id="PF01168"/>
    </source>
</evidence>
<dbReference type="AlphaFoldDB" id="A0A0L1JKP0"/>
<keyword evidence="2" id="KW-0663">Pyridoxal phosphate</keyword>
<dbReference type="CDD" id="cd06815">
    <property type="entry name" value="PLPDE_III_AR_like_1"/>
    <property type="match status" value="1"/>
</dbReference>
<dbReference type="EMBL" id="AQQZ01000021">
    <property type="protein sequence ID" value="KNG91953.1"/>
    <property type="molecule type" value="Genomic_DNA"/>
</dbReference>
<name>A0A0L1JKP0_9RHOB</name>
<evidence type="ECO:0000313" key="5">
    <source>
        <dbReference type="EMBL" id="KNG91953.1"/>
    </source>
</evidence>
<keyword evidence="6" id="KW-1185">Reference proteome</keyword>
<dbReference type="Pfam" id="PF01168">
    <property type="entry name" value="Ala_racemase_N"/>
    <property type="match status" value="1"/>
</dbReference>
<dbReference type="Proteomes" id="UP000036938">
    <property type="component" value="Unassembled WGS sequence"/>
</dbReference>
<evidence type="ECO:0000256" key="1">
    <source>
        <dbReference type="ARBA" id="ARBA00001933"/>
    </source>
</evidence>
<dbReference type="InterPro" id="IPR029066">
    <property type="entry name" value="PLP-binding_barrel"/>
</dbReference>
<comment type="caution">
    <text evidence="5">The sequence shown here is derived from an EMBL/GenBank/DDBJ whole genome shotgun (WGS) entry which is preliminary data.</text>
</comment>
<dbReference type="GO" id="GO:0005829">
    <property type="term" value="C:cytosol"/>
    <property type="evidence" value="ECO:0007669"/>
    <property type="project" value="TreeGrafter"/>
</dbReference>
<gene>
    <name evidence="5" type="ORF">ATO11_19870</name>
</gene>
<dbReference type="Gene3D" id="3.20.20.10">
    <property type="entry name" value="Alanine racemase"/>
    <property type="match status" value="1"/>
</dbReference>
<dbReference type="PATRIC" id="fig|1317121.7.peg.1733"/>
<dbReference type="GO" id="GO:0030170">
    <property type="term" value="F:pyridoxal phosphate binding"/>
    <property type="evidence" value="ECO:0007669"/>
    <property type="project" value="TreeGrafter"/>
</dbReference>
<proteinExistence type="predicted"/>
<evidence type="ECO:0000256" key="2">
    <source>
        <dbReference type="ARBA" id="ARBA00022898"/>
    </source>
</evidence>
<sequence length="373" mass="39095">MTSPRVEIDLGKIQANARCLVRRLGDRGISVTGVTKAFCGHPDVAGAMLDGGVVGLADARIKNVVRMRTAGINCPISMIRAPLLSEMEDAIQHCDASYNTELDTIRKLGAAAKKLGASHDVILVAEMGDMREGILPENLNECAAHVIATPGVTLKGIAANFACMGSAAPTGDDMAMLSRLADQVEGACGPFVELVSGGGSANLPWALGEGSTGRVNNLRLGEAILLGTDPVSGKPIDGLHTDTFALFAEVIEARHNPSSMPTKPSPLEYRKLELVSNVGQTNRSILAVGQQDTDASGLKFPSGVGFIGATSDHTVIDTGNANVSVGSEMKIGMDYSALMRAMSAPDVEKVVRHGLSENGVYKESRPRPILKLV</sequence>
<dbReference type="InterPro" id="IPR001608">
    <property type="entry name" value="Ala_racemase_N"/>
</dbReference>
<keyword evidence="3" id="KW-0413">Isomerase</keyword>
<evidence type="ECO:0000256" key="3">
    <source>
        <dbReference type="ARBA" id="ARBA00023235"/>
    </source>
</evidence>
<evidence type="ECO:0000313" key="6">
    <source>
        <dbReference type="Proteomes" id="UP000036938"/>
    </source>
</evidence>
<accession>A0A0L1JKP0</accession>
<dbReference type="STRING" id="1317121.ATO11_19870"/>
<comment type="cofactor">
    <cofactor evidence="1">
        <name>pyridoxal 5'-phosphate</name>
        <dbReference type="ChEBI" id="CHEBI:597326"/>
    </cofactor>
</comment>
<dbReference type="OrthoDB" id="504078at2"/>
<dbReference type="GO" id="GO:0008784">
    <property type="term" value="F:alanine racemase activity"/>
    <property type="evidence" value="ECO:0007669"/>
    <property type="project" value="TreeGrafter"/>
</dbReference>
<dbReference type="InterPro" id="IPR000821">
    <property type="entry name" value="Ala_racemase"/>
</dbReference>
<protein>
    <submittedName>
        <fullName evidence="5">Amino acid racemase</fullName>
    </submittedName>
</protein>
<dbReference type="SUPFAM" id="SSF51419">
    <property type="entry name" value="PLP-binding barrel"/>
    <property type="match status" value="1"/>
</dbReference>
<organism evidence="5 6">
    <name type="scientific">Pseudaestuariivita atlantica</name>
    <dbReference type="NCBI Taxonomy" id="1317121"/>
    <lineage>
        <taxon>Bacteria</taxon>
        <taxon>Pseudomonadati</taxon>
        <taxon>Pseudomonadota</taxon>
        <taxon>Alphaproteobacteria</taxon>
        <taxon>Rhodobacterales</taxon>
        <taxon>Paracoccaceae</taxon>
        <taxon>Pseudaestuariivita</taxon>
    </lineage>
</organism>
<reference evidence="5 6" key="1">
    <citation type="journal article" date="2015" name="Int. J. Syst. Evol. Microbiol.">
        <title>Aestuariivita atlantica sp. nov., isolated from deep sea sediment of the Atlantic Ocean.</title>
        <authorList>
            <person name="Li G."/>
            <person name="Lai Q."/>
            <person name="Du Y."/>
            <person name="Liu X."/>
            <person name="Sun F."/>
            <person name="Shao Z."/>
        </authorList>
    </citation>
    <scope>NUCLEOTIDE SEQUENCE [LARGE SCALE GENOMIC DNA]</scope>
    <source>
        <strain evidence="5 6">22II-S11-z3</strain>
    </source>
</reference>
<dbReference type="PANTHER" id="PTHR30511:SF3">
    <property type="entry name" value="LYSINE RACEMASE"/>
    <property type="match status" value="1"/>
</dbReference>
<feature type="domain" description="Alanine racemase N-terminal" evidence="4">
    <location>
        <begin position="8"/>
        <end position="225"/>
    </location>
</feature>
<dbReference type="PANTHER" id="PTHR30511">
    <property type="entry name" value="ALANINE RACEMASE"/>
    <property type="match status" value="1"/>
</dbReference>